<sequence length="181" mass="20944">MESYLQYELAPLSLFTENGLRKNVKSQLYDLFVSANGPTNSDGIVHVVDGGFLLQKVIWQKNETVEERMNKYFRYVEKHYAASSYIGFDGYPEIKKSVTVTTVPAATSTKKGERSRRKTSDNIPEFDYQNHTKIPFLKEKFLSNEKHKDKIIKALMKRLQSQEFSCKQAEEDADADIIKFR</sequence>
<evidence type="ECO:0000313" key="1">
    <source>
        <dbReference type="EMBL" id="CAH1102834.1"/>
    </source>
</evidence>
<keyword evidence="2" id="KW-1185">Reference proteome</keyword>
<protein>
    <submittedName>
        <fullName evidence="1">Uncharacterized protein</fullName>
    </submittedName>
</protein>
<reference evidence="1" key="1">
    <citation type="submission" date="2022-01" db="EMBL/GenBank/DDBJ databases">
        <authorList>
            <person name="King R."/>
        </authorList>
    </citation>
    <scope>NUCLEOTIDE SEQUENCE</scope>
</reference>
<gene>
    <name evidence="1" type="ORF">PSYICH_LOCUS4128</name>
</gene>
<evidence type="ECO:0000313" key="2">
    <source>
        <dbReference type="Proteomes" id="UP001153636"/>
    </source>
</evidence>
<dbReference type="EMBL" id="OV651825">
    <property type="protein sequence ID" value="CAH1102834.1"/>
    <property type="molecule type" value="Genomic_DNA"/>
</dbReference>
<name>A0A9P0CPH7_9CUCU</name>
<dbReference type="AlphaFoldDB" id="A0A9P0CPH7"/>
<dbReference type="Proteomes" id="UP001153636">
    <property type="component" value="Chromosome 13"/>
</dbReference>
<organism evidence="1 2">
    <name type="scientific">Psylliodes chrysocephalus</name>
    <dbReference type="NCBI Taxonomy" id="3402493"/>
    <lineage>
        <taxon>Eukaryota</taxon>
        <taxon>Metazoa</taxon>
        <taxon>Ecdysozoa</taxon>
        <taxon>Arthropoda</taxon>
        <taxon>Hexapoda</taxon>
        <taxon>Insecta</taxon>
        <taxon>Pterygota</taxon>
        <taxon>Neoptera</taxon>
        <taxon>Endopterygota</taxon>
        <taxon>Coleoptera</taxon>
        <taxon>Polyphaga</taxon>
        <taxon>Cucujiformia</taxon>
        <taxon>Chrysomeloidea</taxon>
        <taxon>Chrysomelidae</taxon>
        <taxon>Galerucinae</taxon>
        <taxon>Alticini</taxon>
        <taxon>Psylliodes</taxon>
    </lineage>
</organism>
<proteinExistence type="predicted"/>
<dbReference type="OrthoDB" id="6753017at2759"/>
<accession>A0A9P0CPH7</accession>